<evidence type="ECO:0000313" key="5">
    <source>
        <dbReference type="EMBL" id="ACR15971.2"/>
    </source>
</evidence>
<feature type="signal peptide" evidence="3">
    <location>
        <begin position="1"/>
        <end position="17"/>
    </location>
</feature>
<dbReference type="Pfam" id="PF00089">
    <property type="entry name" value="Trypsin"/>
    <property type="match status" value="1"/>
</dbReference>
<reference evidence="5" key="1">
    <citation type="journal article" date="2010" name="Arch. Insect Biochem. Physiol.">
        <title>Characterization of the Mamestra configurata (Lepidoptera: Noctuidae) larval midgut protease complement and adaptation to feeding on artificial diet, Brassica species, and protease inhibitor.</title>
        <authorList>
            <person name="Erlandson M.A."/>
            <person name="Hegedus D.D."/>
            <person name="Baldwin D."/>
            <person name="Noakes A."/>
            <person name="Toprak U."/>
        </authorList>
    </citation>
    <scope>NUCLEOTIDE SEQUENCE</scope>
</reference>
<dbReference type="InterPro" id="IPR009003">
    <property type="entry name" value="Peptidase_S1_PA"/>
</dbReference>
<gene>
    <name evidence="5" type="primary">SP37</name>
</gene>
<dbReference type="InterPro" id="IPR051487">
    <property type="entry name" value="Ser/Thr_Proteases_Immune/Dev"/>
</dbReference>
<evidence type="ECO:0000256" key="2">
    <source>
        <dbReference type="ARBA" id="ARBA00024195"/>
    </source>
</evidence>
<dbReference type="EMBL" id="FJ205403">
    <property type="protein sequence ID" value="ACR15971.2"/>
    <property type="molecule type" value="mRNA"/>
</dbReference>
<evidence type="ECO:0000256" key="3">
    <source>
        <dbReference type="SAM" id="SignalP"/>
    </source>
</evidence>
<dbReference type="PANTHER" id="PTHR24256">
    <property type="entry name" value="TRYPTASE-RELATED"/>
    <property type="match status" value="1"/>
</dbReference>
<keyword evidence="5" id="KW-0378">Hydrolase</keyword>
<proteinExistence type="evidence at transcript level"/>
<accession>C9W8F8</accession>
<evidence type="ECO:0000256" key="1">
    <source>
        <dbReference type="ARBA" id="ARBA00023157"/>
    </source>
</evidence>
<sequence length="300" mass="31498">MKFLAVTLLALVAVASARHMHISLEDVIDLEKNFAYGYLNRVSIPLADKIRKAEEEGNRAPSRIIGGSLASLGQFPYQAGLLLQLPTGTGFASAVLVSPNRVLSAAHNFHDHVSSVTAVTVVLGSTTVFVGGIRFDLTPSDLFLHENYIPSPPINDIAMLYLPQNVVSSSIIAPIALPSGAQLDEDFAGDIGIASGFGKTADIGGVVPNQPLSYVDLPVISNEVCAQTFGGFVLPSNVCTSGEGGKNICSGDSGGPLAITRDDKPLLIGITSFGTSQCEGGHPSAYARVTFYMDWVNGHL</sequence>
<dbReference type="AlphaFoldDB" id="C9W8F8"/>
<dbReference type="CDD" id="cd00190">
    <property type="entry name" value="Tryp_SPc"/>
    <property type="match status" value="1"/>
</dbReference>
<organism evidence="5">
    <name type="scientific">Mamestra configurata</name>
    <name type="common">bertha armyworm</name>
    <dbReference type="NCBI Taxonomy" id="174822"/>
    <lineage>
        <taxon>Eukaryota</taxon>
        <taxon>Metazoa</taxon>
        <taxon>Ecdysozoa</taxon>
        <taxon>Arthropoda</taxon>
        <taxon>Hexapoda</taxon>
        <taxon>Insecta</taxon>
        <taxon>Pterygota</taxon>
        <taxon>Neoptera</taxon>
        <taxon>Endopterygota</taxon>
        <taxon>Lepidoptera</taxon>
        <taxon>Glossata</taxon>
        <taxon>Ditrysia</taxon>
        <taxon>Noctuoidea</taxon>
        <taxon>Noctuidae</taxon>
        <taxon>Noctuinae</taxon>
        <taxon>Hadenini</taxon>
        <taxon>Mamestra</taxon>
    </lineage>
</organism>
<keyword evidence="3" id="KW-0732">Signal</keyword>
<dbReference type="InterPro" id="IPR001314">
    <property type="entry name" value="Peptidase_S1A"/>
</dbReference>
<feature type="domain" description="Peptidase S1" evidence="4">
    <location>
        <begin position="64"/>
        <end position="300"/>
    </location>
</feature>
<comment type="similarity">
    <text evidence="2">Belongs to the peptidase S1 family. CLIP subfamily.</text>
</comment>
<keyword evidence="1" id="KW-1015">Disulfide bond</keyword>
<evidence type="ECO:0000259" key="4">
    <source>
        <dbReference type="PROSITE" id="PS50240"/>
    </source>
</evidence>
<dbReference type="InterPro" id="IPR001254">
    <property type="entry name" value="Trypsin_dom"/>
</dbReference>
<dbReference type="GO" id="GO:0004252">
    <property type="term" value="F:serine-type endopeptidase activity"/>
    <property type="evidence" value="ECO:0007669"/>
    <property type="project" value="InterPro"/>
</dbReference>
<feature type="chain" id="PRO_5003004299" evidence="3">
    <location>
        <begin position="18"/>
        <end position="300"/>
    </location>
</feature>
<dbReference type="GO" id="GO:0006508">
    <property type="term" value="P:proteolysis"/>
    <property type="evidence" value="ECO:0007669"/>
    <property type="project" value="UniProtKB-KW"/>
</dbReference>
<name>C9W8F8_9NEOP</name>
<dbReference type="Gene3D" id="2.40.10.10">
    <property type="entry name" value="Trypsin-like serine proteases"/>
    <property type="match status" value="1"/>
</dbReference>
<dbReference type="MEROPS" id="S01.040"/>
<dbReference type="PROSITE" id="PS50240">
    <property type="entry name" value="TRYPSIN_DOM"/>
    <property type="match status" value="1"/>
</dbReference>
<dbReference type="SMART" id="SM00020">
    <property type="entry name" value="Tryp_SPc"/>
    <property type="match status" value="1"/>
</dbReference>
<protein>
    <submittedName>
        <fullName evidence="5">Serine protease 37</fullName>
    </submittedName>
</protein>
<dbReference type="InterPro" id="IPR033116">
    <property type="entry name" value="TRYPSIN_SER"/>
</dbReference>
<dbReference type="InterPro" id="IPR043504">
    <property type="entry name" value="Peptidase_S1_PA_chymotrypsin"/>
</dbReference>
<dbReference type="PROSITE" id="PS00135">
    <property type="entry name" value="TRYPSIN_SER"/>
    <property type="match status" value="1"/>
</dbReference>
<dbReference type="PRINTS" id="PR00722">
    <property type="entry name" value="CHYMOTRYPSIN"/>
</dbReference>
<dbReference type="SUPFAM" id="SSF50494">
    <property type="entry name" value="Trypsin-like serine proteases"/>
    <property type="match status" value="1"/>
</dbReference>
<keyword evidence="5" id="KW-0645">Protease</keyword>